<name>A0AAE8SFU7_9HYPO</name>
<feature type="domain" description="Secreted protein CSS2 C-terminal" evidence="1">
    <location>
        <begin position="17"/>
        <end position="129"/>
    </location>
</feature>
<dbReference type="AlphaFoldDB" id="A0AAE8SFU7"/>
<dbReference type="EMBL" id="ONZP01000107">
    <property type="protein sequence ID" value="SPJ73847.1"/>
    <property type="molecule type" value="Genomic_DNA"/>
</dbReference>
<organism evidence="2 3">
    <name type="scientific">Fusarium torulosum</name>
    <dbReference type="NCBI Taxonomy" id="33205"/>
    <lineage>
        <taxon>Eukaryota</taxon>
        <taxon>Fungi</taxon>
        <taxon>Dikarya</taxon>
        <taxon>Ascomycota</taxon>
        <taxon>Pezizomycotina</taxon>
        <taxon>Sordariomycetes</taxon>
        <taxon>Hypocreomycetidae</taxon>
        <taxon>Hypocreales</taxon>
        <taxon>Nectriaceae</taxon>
        <taxon>Fusarium</taxon>
    </lineage>
</organism>
<dbReference type="Pfam" id="PF20521">
    <property type="entry name" value="DUF6736"/>
    <property type="match status" value="1"/>
</dbReference>
<proteinExistence type="predicted"/>
<evidence type="ECO:0000313" key="3">
    <source>
        <dbReference type="Proteomes" id="UP001187734"/>
    </source>
</evidence>
<sequence>MPDAIVLYHLEDFQPEDSALEKRRNVCERILAAGLACVVIGGAIKGAVLQISSVIKHASNMKTCTTFTGRAGPDGELFYRYSETIAGALEHHFKKDNSKMCGTQCLDLTHGGTWNGYLAIGPAKSFNHKLRCGPELNFNNCDSGGKGDLH</sequence>
<evidence type="ECO:0000259" key="1">
    <source>
        <dbReference type="Pfam" id="PF20521"/>
    </source>
</evidence>
<keyword evidence="3" id="KW-1185">Reference proteome</keyword>
<protein>
    <recommendedName>
        <fullName evidence="1">Secreted protein CSS2 C-terminal domain-containing protein</fullName>
    </recommendedName>
</protein>
<evidence type="ECO:0000313" key="2">
    <source>
        <dbReference type="EMBL" id="SPJ73847.1"/>
    </source>
</evidence>
<dbReference type="InterPro" id="IPR046624">
    <property type="entry name" value="CSS2_C"/>
</dbReference>
<accession>A0AAE8SFU7</accession>
<dbReference type="Proteomes" id="UP001187734">
    <property type="component" value="Unassembled WGS sequence"/>
</dbReference>
<reference evidence="2" key="1">
    <citation type="submission" date="2018-03" db="EMBL/GenBank/DDBJ databases">
        <authorList>
            <person name="Guldener U."/>
        </authorList>
    </citation>
    <scope>NUCLEOTIDE SEQUENCE</scope>
</reference>
<comment type="caution">
    <text evidence="2">The sequence shown here is derived from an EMBL/GenBank/DDBJ whole genome shotgun (WGS) entry which is preliminary data.</text>
</comment>
<gene>
    <name evidence="2" type="ORF">FTOL_03577</name>
</gene>